<dbReference type="AlphaFoldDB" id="A0A268NVQ7"/>
<dbReference type="CDD" id="cd08175">
    <property type="entry name" value="G1PDH"/>
    <property type="match status" value="1"/>
</dbReference>
<keyword evidence="7" id="KW-0443">Lipid metabolism</keyword>
<sequence length="394" mass="42630">MNISALKARIRASKEDLYPLPLEQIVVAEGALREAAAFIAKQAESGVVLVADSHTYKAAGRDLHDHLCQKGVKADWHLLEPNSNGDIIADEASLISVMLKVEQSTKLLVAVGAGTIHDIVRFVSGKTNKPFVSIPTAPSVDGFTSLGAPIVVQGSKKTYQLVAPIALFADTVVLQHAPPALIAAGFGDMVGKYTSLFDWKIGSLLKSEAYSELVADLTEEALSACVDKVADIGKRTSAGVQVLMESLLTSGLAMALFGYSHPASGAEHHLSHYWEMEALRLGKKQLLHGAKVGLSTQIINRFYKNTVLPDVHRFLGDEEAKQVIALVEALPDPDDVKALLEQAGWNEALVPIAPELVEESLQHAYLLRDRYTLLRLYREGTTMKKEGDAHVGRS</sequence>
<evidence type="ECO:0000313" key="11">
    <source>
        <dbReference type="Proteomes" id="UP000216207"/>
    </source>
</evidence>
<keyword evidence="2" id="KW-0444">Lipid biosynthesis</keyword>
<comment type="caution">
    <text evidence="10">The sequence shown here is derived from an EMBL/GenBank/DDBJ whole genome shotgun (WGS) entry which is preliminary data.</text>
</comment>
<dbReference type="GO" id="GO:0008654">
    <property type="term" value="P:phospholipid biosynthetic process"/>
    <property type="evidence" value="ECO:0007669"/>
    <property type="project" value="UniProtKB-KW"/>
</dbReference>
<dbReference type="Gene3D" id="1.20.1090.10">
    <property type="entry name" value="Dehydroquinate synthase-like - alpha domain"/>
    <property type="match status" value="1"/>
</dbReference>
<keyword evidence="8" id="KW-0594">Phospholipid biosynthesis</keyword>
<accession>A0A268NVQ7</accession>
<evidence type="ECO:0000256" key="4">
    <source>
        <dbReference type="ARBA" id="ARBA00022857"/>
    </source>
</evidence>
<protein>
    <recommendedName>
        <fullName evidence="12">Sn-glycerol-1-phosphate dehydrogenase</fullName>
    </recommendedName>
</protein>
<gene>
    <name evidence="10" type="ORF">CHH72_17700</name>
</gene>
<evidence type="ECO:0000256" key="7">
    <source>
        <dbReference type="ARBA" id="ARBA00023098"/>
    </source>
</evidence>
<keyword evidence="3" id="KW-0479">Metal-binding</keyword>
<dbReference type="PANTHER" id="PTHR43616">
    <property type="entry name" value="GLYCEROL DEHYDROGENASE"/>
    <property type="match status" value="1"/>
</dbReference>
<dbReference type="PANTHER" id="PTHR43616:SF5">
    <property type="entry name" value="GLYCEROL DEHYDROGENASE 1"/>
    <property type="match status" value="1"/>
</dbReference>
<evidence type="ECO:0000256" key="5">
    <source>
        <dbReference type="ARBA" id="ARBA00023002"/>
    </source>
</evidence>
<keyword evidence="5" id="KW-0560">Oxidoreductase</keyword>
<evidence type="ECO:0000256" key="6">
    <source>
        <dbReference type="ARBA" id="ARBA00023027"/>
    </source>
</evidence>
<name>A0A268NVQ7_SHOCL</name>
<evidence type="ECO:0000256" key="8">
    <source>
        <dbReference type="ARBA" id="ARBA00023209"/>
    </source>
</evidence>
<evidence type="ECO:0000256" key="9">
    <source>
        <dbReference type="ARBA" id="ARBA00023264"/>
    </source>
</evidence>
<dbReference type="GO" id="GO:0016614">
    <property type="term" value="F:oxidoreductase activity, acting on CH-OH group of donors"/>
    <property type="evidence" value="ECO:0007669"/>
    <property type="project" value="InterPro"/>
</dbReference>
<keyword evidence="1" id="KW-0963">Cytoplasm</keyword>
<dbReference type="GO" id="GO:0046872">
    <property type="term" value="F:metal ion binding"/>
    <property type="evidence" value="ECO:0007669"/>
    <property type="project" value="UniProtKB-KW"/>
</dbReference>
<evidence type="ECO:0008006" key="12">
    <source>
        <dbReference type="Google" id="ProtNLM"/>
    </source>
</evidence>
<evidence type="ECO:0000256" key="3">
    <source>
        <dbReference type="ARBA" id="ARBA00022723"/>
    </source>
</evidence>
<evidence type="ECO:0000256" key="2">
    <source>
        <dbReference type="ARBA" id="ARBA00022516"/>
    </source>
</evidence>
<proteinExistence type="predicted"/>
<organism evidence="10 11">
    <name type="scientific">Shouchella clausii</name>
    <name type="common">Alkalihalobacillus clausii</name>
    <dbReference type="NCBI Taxonomy" id="79880"/>
    <lineage>
        <taxon>Bacteria</taxon>
        <taxon>Bacillati</taxon>
        <taxon>Bacillota</taxon>
        <taxon>Bacilli</taxon>
        <taxon>Bacillales</taxon>
        <taxon>Bacillaceae</taxon>
        <taxon>Shouchella</taxon>
    </lineage>
</organism>
<keyword evidence="6" id="KW-0520">NAD</keyword>
<evidence type="ECO:0000313" key="10">
    <source>
        <dbReference type="EMBL" id="PAE87554.1"/>
    </source>
</evidence>
<dbReference type="Proteomes" id="UP000216207">
    <property type="component" value="Unassembled WGS sequence"/>
</dbReference>
<dbReference type="InterPro" id="IPR016205">
    <property type="entry name" value="Glycerol_DH"/>
</dbReference>
<dbReference type="EMBL" id="NPCC01000033">
    <property type="protein sequence ID" value="PAE87554.1"/>
    <property type="molecule type" value="Genomic_DNA"/>
</dbReference>
<keyword evidence="4" id="KW-0521">NADP</keyword>
<dbReference type="RefSeq" id="WP_095255375.1">
    <property type="nucleotide sequence ID" value="NZ_NPCA01000039.1"/>
</dbReference>
<evidence type="ECO:0000256" key="1">
    <source>
        <dbReference type="ARBA" id="ARBA00022490"/>
    </source>
</evidence>
<dbReference type="SUPFAM" id="SSF56796">
    <property type="entry name" value="Dehydroquinate synthase-like"/>
    <property type="match status" value="1"/>
</dbReference>
<dbReference type="InterPro" id="IPR032837">
    <property type="entry name" value="G1PDH"/>
</dbReference>
<keyword evidence="9" id="KW-1208">Phospholipid metabolism</keyword>
<dbReference type="Pfam" id="PF13685">
    <property type="entry name" value="Fe-ADH_2"/>
    <property type="match status" value="1"/>
</dbReference>
<reference evidence="10 11" key="1">
    <citation type="submission" date="2017-07" db="EMBL/GenBank/DDBJ databases">
        <title>Isolation and whole genome analysis of endospore-forming bacteria from heroin.</title>
        <authorList>
            <person name="Kalinowski J."/>
            <person name="Ahrens B."/>
            <person name="Al-Dilaimi A."/>
            <person name="Winkler A."/>
            <person name="Wibberg D."/>
            <person name="Schleenbecker U."/>
            <person name="Ruckert C."/>
            <person name="Wolfel R."/>
            <person name="Grass G."/>
        </authorList>
    </citation>
    <scope>NUCLEOTIDE SEQUENCE [LARGE SCALE GENOMIC DNA]</scope>
    <source>
        <strain evidence="10 11">7539</strain>
    </source>
</reference>
<dbReference type="Gene3D" id="3.40.50.1970">
    <property type="match status" value="1"/>
</dbReference>